<proteinExistence type="predicted"/>
<evidence type="ECO:0000313" key="1">
    <source>
        <dbReference type="EMBL" id="KAJ3803754.1"/>
    </source>
</evidence>
<dbReference type="Proteomes" id="UP001163835">
    <property type="component" value="Unassembled WGS sequence"/>
</dbReference>
<evidence type="ECO:0000313" key="2">
    <source>
        <dbReference type="Proteomes" id="UP001163835"/>
    </source>
</evidence>
<sequence>MPIPPKKDLDIARVAEPHLGALQQLLASFKGKKTNNPDKATISVLRRSTEYLHDLLEKPVTLRSHVRQISNLTARQSIIDTLCLGHKLFPDIVSDSHFEQHLKFMAFANDARNTFVRNRLLDRARSVHSDHEVSTRSNISRFIRKSKKKATRFASSRDVKREPRSVRFDSDVEMNSASEDELVSGTERSFKQKPTLSFIKNRRSTPYPTTGSNKGSNKDEKSAVNDVSPRLSKVHCHADSHVSSNCMSCLAEDKVTHSKHINHALAQVVSSNLDTPPAPLELQSTKFIAATLNFQAAEFEFNANLVKTYATRARIAKVIADEACSILKSRQDSGSDSSASDASFATAQSIPTTGSEDTVVTPTEIAVPALKTVERATTPFTRGVTPMMEDKGHVSA</sequence>
<reference evidence="1" key="1">
    <citation type="submission" date="2022-09" db="EMBL/GenBank/DDBJ databases">
        <title>A Global Phylogenomic Analysis of the Shiitake Genus Lentinula.</title>
        <authorList>
            <consortium name="DOE Joint Genome Institute"/>
            <person name="Sierra-Patev S."/>
            <person name="Min B."/>
            <person name="Naranjo-Ortiz M."/>
            <person name="Looney B."/>
            <person name="Konkel Z."/>
            <person name="Slot J.C."/>
            <person name="Sakamoto Y."/>
            <person name="Steenwyk J.L."/>
            <person name="Rokas A."/>
            <person name="Carro J."/>
            <person name="Camarero S."/>
            <person name="Ferreira P."/>
            <person name="Molpeceres G."/>
            <person name="Ruiz-Duenas F.J."/>
            <person name="Serrano A."/>
            <person name="Henrissat B."/>
            <person name="Drula E."/>
            <person name="Hughes K.W."/>
            <person name="Mata J.L."/>
            <person name="Ishikawa N.K."/>
            <person name="Vargas-Isla R."/>
            <person name="Ushijima S."/>
            <person name="Smith C.A."/>
            <person name="Ahrendt S."/>
            <person name="Andreopoulos W."/>
            <person name="He G."/>
            <person name="Labutti K."/>
            <person name="Lipzen A."/>
            <person name="Ng V."/>
            <person name="Riley R."/>
            <person name="Sandor L."/>
            <person name="Barry K."/>
            <person name="Martinez A.T."/>
            <person name="Xiao Y."/>
            <person name="Gibbons J.G."/>
            <person name="Terashima K."/>
            <person name="Grigoriev I.V."/>
            <person name="Hibbett D.S."/>
        </authorList>
    </citation>
    <scope>NUCLEOTIDE SEQUENCE</scope>
    <source>
        <strain evidence="1">TMI1499</strain>
    </source>
</reference>
<accession>A0ACC1TG77</accession>
<protein>
    <submittedName>
        <fullName evidence="1">Uncharacterized protein</fullName>
    </submittedName>
</protein>
<keyword evidence="2" id="KW-1185">Reference proteome</keyword>
<name>A0ACC1TG77_9AGAR</name>
<dbReference type="EMBL" id="MU796853">
    <property type="protein sequence ID" value="KAJ3803754.1"/>
    <property type="molecule type" value="Genomic_DNA"/>
</dbReference>
<gene>
    <name evidence="1" type="ORF">F5876DRAFT_84526</name>
</gene>
<organism evidence="1 2">
    <name type="scientific">Lentinula aff. lateritia</name>
    <dbReference type="NCBI Taxonomy" id="2804960"/>
    <lineage>
        <taxon>Eukaryota</taxon>
        <taxon>Fungi</taxon>
        <taxon>Dikarya</taxon>
        <taxon>Basidiomycota</taxon>
        <taxon>Agaricomycotina</taxon>
        <taxon>Agaricomycetes</taxon>
        <taxon>Agaricomycetidae</taxon>
        <taxon>Agaricales</taxon>
        <taxon>Marasmiineae</taxon>
        <taxon>Omphalotaceae</taxon>
        <taxon>Lentinula</taxon>
    </lineage>
</organism>
<comment type="caution">
    <text evidence="1">The sequence shown here is derived from an EMBL/GenBank/DDBJ whole genome shotgun (WGS) entry which is preliminary data.</text>
</comment>